<evidence type="ECO:0000256" key="2">
    <source>
        <dbReference type="SAM" id="Phobius"/>
    </source>
</evidence>
<feature type="compositionally biased region" description="Low complexity" evidence="1">
    <location>
        <begin position="248"/>
        <end position="267"/>
    </location>
</feature>
<feature type="chain" id="PRO_5046891373" description="Gram-positive cocci surface proteins LPxTG domain-containing protein" evidence="3">
    <location>
        <begin position="29"/>
        <end position="311"/>
    </location>
</feature>
<feature type="signal peptide" evidence="3">
    <location>
        <begin position="1"/>
        <end position="28"/>
    </location>
</feature>
<feature type="compositionally biased region" description="Acidic residues" evidence="1">
    <location>
        <begin position="216"/>
        <end position="247"/>
    </location>
</feature>
<evidence type="ECO:0000313" key="5">
    <source>
        <dbReference type="Proteomes" id="UP000651728"/>
    </source>
</evidence>
<feature type="transmembrane region" description="Helical" evidence="2">
    <location>
        <begin position="281"/>
        <end position="302"/>
    </location>
</feature>
<evidence type="ECO:0000256" key="3">
    <source>
        <dbReference type="SAM" id="SignalP"/>
    </source>
</evidence>
<evidence type="ECO:0000256" key="1">
    <source>
        <dbReference type="SAM" id="MobiDB-lite"/>
    </source>
</evidence>
<organism evidence="4 5">
    <name type="scientific">Microbispora amethystogenes</name>
    <dbReference type="NCBI Taxonomy" id="1427754"/>
    <lineage>
        <taxon>Bacteria</taxon>
        <taxon>Bacillati</taxon>
        <taxon>Actinomycetota</taxon>
        <taxon>Actinomycetes</taxon>
        <taxon>Streptosporangiales</taxon>
        <taxon>Streptosporangiaceae</taxon>
        <taxon>Microbispora</taxon>
    </lineage>
</organism>
<feature type="region of interest" description="Disordered" evidence="1">
    <location>
        <begin position="34"/>
        <end position="81"/>
    </location>
</feature>
<keyword evidence="2" id="KW-0472">Membrane</keyword>
<reference evidence="4 5" key="1">
    <citation type="submission" date="2021-01" db="EMBL/GenBank/DDBJ databases">
        <title>Whole genome shotgun sequence of Microbispora amethystogenes NBRC 101907.</title>
        <authorList>
            <person name="Komaki H."/>
            <person name="Tamura T."/>
        </authorList>
    </citation>
    <scope>NUCLEOTIDE SEQUENCE [LARGE SCALE GENOMIC DNA]</scope>
    <source>
        <strain evidence="4 5">NBRC 101907</strain>
    </source>
</reference>
<dbReference type="EMBL" id="BOOB01000017">
    <property type="protein sequence ID" value="GIH32418.1"/>
    <property type="molecule type" value="Genomic_DNA"/>
</dbReference>
<keyword evidence="2" id="KW-0812">Transmembrane</keyword>
<sequence length="311" mass="30557">MARKNTLPILLAVTVAGGLTLGIPAAAAARTVMSPAGPAEDEPGLSPEPVTLENAEEPGEDVDVSPVMQESEPGTAAQQPVCTGNTCNNNGGIWNQNVGGWSYPLAYTYNDTKSGNAQPIAAGAGTGLGRGLSTGGPGVTGIGPAIGPGTGAGAGAPEGAVAPLQNATQTAEQWPEAPVGPGKASAVEGEPEELPGQEATGAEGLPEKEPGKEPGEEMDEEGFPEKDISDEEEADEDDEDEADEADEAPAGMTPGEMAGPAPAAAAGPAGGARLPFTGAPVSVAVAGAGLLAVALGSTLVAARRRRSTDAG</sequence>
<proteinExistence type="predicted"/>
<feature type="region of interest" description="Disordered" evidence="1">
    <location>
        <begin position="165"/>
        <end position="276"/>
    </location>
</feature>
<feature type="compositionally biased region" description="Basic and acidic residues" evidence="1">
    <location>
        <begin position="205"/>
        <end position="215"/>
    </location>
</feature>
<keyword evidence="3" id="KW-0732">Signal</keyword>
<evidence type="ECO:0000313" key="4">
    <source>
        <dbReference type="EMBL" id="GIH32418.1"/>
    </source>
</evidence>
<dbReference type="Proteomes" id="UP000651728">
    <property type="component" value="Unassembled WGS sequence"/>
</dbReference>
<name>A0ABQ4FCE8_9ACTN</name>
<gene>
    <name evidence="4" type="ORF">Mam01_25820</name>
</gene>
<evidence type="ECO:0008006" key="6">
    <source>
        <dbReference type="Google" id="ProtNLM"/>
    </source>
</evidence>
<protein>
    <recommendedName>
        <fullName evidence="6">Gram-positive cocci surface proteins LPxTG domain-containing protein</fullName>
    </recommendedName>
</protein>
<accession>A0ABQ4FCE8</accession>
<comment type="caution">
    <text evidence="4">The sequence shown here is derived from an EMBL/GenBank/DDBJ whole genome shotgun (WGS) entry which is preliminary data.</text>
</comment>
<feature type="compositionally biased region" description="Acidic residues" evidence="1">
    <location>
        <begin position="54"/>
        <end position="63"/>
    </location>
</feature>
<keyword evidence="2" id="KW-1133">Transmembrane helix</keyword>
<keyword evidence="5" id="KW-1185">Reference proteome</keyword>